<feature type="non-terminal residue" evidence="1">
    <location>
        <position position="1"/>
    </location>
</feature>
<reference evidence="1 2" key="1">
    <citation type="submission" date="2017-04" db="EMBL/GenBank/DDBJ databases">
        <authorList>
            <person name="Afonso C.L."/>
            <person name="Miller P.J."/>
            <person name="Scott M.A."/>
            <person name="Spackman E."/>
            <person name="Goraichik I."/>
            <person name="Dimitrov K.M."/>
            <person name="Suarez D.L."/>
            <person name="Swayne D.E."/>
        </authorList>
    </citation>
    <scope>NUCLEOTIDE SEQUENCE [LARGE SCALE GENOMIC DNA]</scope>
    <source>
        <strain evidence="1 2">USBA 355</strain>
    </source>
</reference>
<organism evidence="1 2">
    <name type="scientific">Tistlia consotensis USBA 355</name>
    <dbReference type="NCBI Taxonomy" id="560819"/>
    <lineage>
        <taxon>Bacteria</taxon>
        <taxon>Pseudomonadati</taxon>
        <taxon>Pseudomonadota</taxon>
        <taxon>Alphaproteobacteria</taxon>
        <taxon>Rhodospirillales</taxon>
        <taxon>Rhodovibrionaceae</taxon>
        <taxon>Tistlia</taxon>
    </lineage>
</organism>
<sequence>FRFANAAADPVDLADVNTDCFIVDDQTVAATDGAGTRSVAGKVRDVDQLGVWVEIL</sequence>
<proteinExistence type="predicted"/>
<keyword evidence="2" id="KW-1185">Reference proteome</keyword>
<gene>
    <name evidence="1" type="ORF">SAMN05428998_1823</name>
</gene>
<evidence type="ECO:0000313" key="1">
    <source>
        <dbReference type="EMBL" id="SMF86157.1"/>
    </source>
</evidence>
<protein>
    <submittedName>
        <fullName evidence="1">Uncharacterized protein</fullName>
    </submittedName>
</protein>
<name>A0A1Y6CRI7_9PROT</name>
<accession>A0A1Y6CRI7</accession>
<dbReference type="EMBL" id="FWZX01000082">
    <property type="protein sequence ID" value="SMF86157.1"/>
    <property type="molecule type" value="Genomic_DNA"/>
</dbReference>
<dbReference type="AlphaFoldDB" id="A0A1Y6CRI7"/>
<dbReference type="Proteomes" id="UP000192917">
    <property type="component" value="Unassembled WGS sequence"/>
</dbReference>
<evidence type="ECO:0000313" key="2">
    <source>
        <dbReference type="Proteomes" id="UP000192917"/>
    </source>
</evidence>